<dbReference type="PANTHER" id="PTHR11247:SF8">
    <property type="entry name" value="PALMITOYL-PROTEIN THIOESTERASE 1"/>
    <property type="match status" value="1"/>
</dbReference>
<keyword evidence="5" id="KW-0378">Hydrolase</keyword>
<dbReference type="Pfam" id="PF02089">
    <property type="entry name" value="Palm_thioest"/>
    <property type="match status" value="1"/>
</dbReference>
<reference evidence="12" key="1">
    <citation type="submission" date="2024-02" db="UniProtKB">
        <authorList>
            <consortium name="WormBaseParasite"/>
        </authorList>
    </citation>
    <scope>IDENTIFICATION</scope>
</reference>
<evidence type="ECO:0000313" key="12">
    <source>
        <dbReference type="WBParaSite" id="MBELARI_LOCUS4949"/>
    </source>
</evidence>
<feature type="chain" id="PRO_5042050872" description="Palmitoyl-protein thioesterase 1" evidence="10">
    <location>
        <begin position="20"/>
        <end position="307"/>
    </location>
</feature>
<proteinExistence type="inferred from homology"/>
<dbReference type="AlphaFoldDB" id="A0AAF3FGD0"/>
<dbReference type="Proteomes" id="UP000887575">
    <property type="component" value="Unassembled WGS sequence"/>
</dbReference>
<evidence type="ECO:0000256" key="6">
    <source>
        <dbReference type="ARBA" id="ARBA00023157"/>
    </source>
</evidence>
<dbReference type="SUPFAM" id="SSF53474">
    <property type="entry name" value="alpha/beta-Hydrolases"/>
    <property type="match status" value="1"/>
</dbReference>
<evidence type="ECO:0000256" key="2">
    <source>
        <dbReference type="ARBA" id="ARBA00012423"/>
    </source>
</evidence>
<keyword evidence="11" id="KW-1185">Reference proteome</keyword>
<keyword evidence="4 10" id="KW-0732">Signal</keyword>
<evidence type="ECO:0000256" key="3">
    <source>
        <dbReference type="ARBA" id="ARBA00014212"/>
    </source>
</evidence>
<keyword evidence="6" id="KW-1015">Disulfide bond</keyword>
<organism evidence="11 12">
    <name type="scientific">Mesorhabditis belari</name>
    <dbReference type="NCBI Taxonomy" id="2138241"/>
    <lineage>
        <taxon>Eukaryota</taxon>
        <taxon>Metazoa</taxon>
        <taxon>Ecdysozoa</taxon>
        <taxon>Nematoda</taxon>
        <taxon>Chromadorea</taxon>
        <taxon>Rhabditida</taxon>
        <taxon>Rhabditina</taxon>
        <taxon>Rhabditomorpha</taxon>
        <taxon>Rhabditoidea</taxon>
        <taxon>Rhabditidae</taxon>
        <taxon>Mesorhabditinae</taxon>
        <taxon>Mesorhabditis</taxon>
    </lineage>
</organism>
<dbReference type="InterPro" id="IPR029058">
    <property type="entry name" value="AB_hydrolase_fold"/>
</dbReference>
<dbReference type="InterPro" id="IPR002472">
    <property type="entry name" value="Palm_thioest"/>
</dbReference>
<comment type="similarity">
    <text evidence="1">Belongs to the palmitoyl-protein thioesterase family.</text>
</comment>
<evidence type="ECO:0000256" key="7">
    <source>
        <dbReference type="ARBA" id="ARBA00023180"/>
    </source>
</evidence>
<dbReference type="PRINTS" id="PR00414">
    <property type="entry name" value="PPTHIESTRASE"/>
</dbReference>
<dbReference type="WBParaSite" id="MBELARI_LOCUS4949">
    <property type="protein sequence ID" value="MBELARI_LOCUS4949"/>
    <property type="gene ID" value="MBELARI_LOCUS4949"/>
</dbReference>
<name>A0AAF3FGD0_9BILA</name>
<evidence type="ECO:0000256" key="8">
    <source>
        <dbReference type="ARBA" id="ARBA00031934"/>
    </source>
</evidence>
<dbReference type="Gene3D" id="3.40.50.1820">
    <property type="entry name" value="alpha/beta hydrolase"/>
    <property type="match status" value="1"/>
</dbReference>
<evidence type="ECO:0000256" key="4">
    <source>
        <dbReference type="ARBA" id="ARBA00022729"/>
    </source>
</evidence>
<feature type="signal peptide" evidence="10">
    <location>
        <begin position="1"/>
        <end position="19"/>
    </location>
</feature>
<evidence type="ECO:0000256" key="5">
    <source>
        <dbReference type="ARBA" id="ARBA00022801"/>
    </source>
</evidence>
<dbReference type="GO" id="GO:0008474">
    <property type="term" value="F:palmitoyl-(protein) hydrolase activity"/>
    <property type="evidence" value="ECO:0007669"/>
    <property type="project" value="UniProtKB-EC"/>
</dbReference>
<keyword evidence="7" id="KW-0325">Glycoprotein</keyword>
<evidence type="ECO:0000313" key="11">
    <source>
        <dbReference type="Proteomes" id="UP000887575"/>
    </source>
</evidence>
<sequence length="307" mass="34424">MRFSIFLLIFTSCILGVSGKSKLSKSLRIQATNVPVVVWHGMGDSCCNPLSMGAVKKLIEETVPGIYVKNLMLGDNVVADMEHGFFANMNDLVDEACQQIQKDPQLQGGYHAVGFSQGGLFVRALAQRCSNPPVKNLISIGGPHQGIFGLPYCIGDTVICDSIRHLLDWGAYIGLVQNHVVQAQYWHDPLNESAYQKKNIFLSDVNNEVTLNATYKANLLRLKNFLLVLFSDDEMVVPKESTWFGYYKPGTVSEVLPMNQTDLFLQDKIGIKKLYESNRLHFLTVKGRHLQISREVLVNEVINKYLK</sequence>
<dbReference type="GO" id="GO:0006898">
    <property type="term" value="P:receptor-mediated endocytosis"/>
    <property type="evidence" value="ECO:0007669"/>
    <property type="project" value="TreeGrafter"/>
</dbReference>
<dbReference type="FunFam" id="3.40.50.1820:FF:000107">
    <property type="entry name" value="Palmitoyl-protein thioesterase 1"/>
    <property type="match status" value="1"/>
</dbReference>
<dbReference type="PANTHER" id="PTHR11247">
    <property type="entry name" value="PALMITOYL-PROTEIN THIOESTERASE/DOLICHYLDIPHOSPHATASE 1"/>
    <property type="match status" value="1"/>
</dbReference>
<evidence type="ECO:0000256" key="10">
    <source>
        <dbReference type="SAM" id="SignalP"/>
    </source>
</evidence>
<comment type="catalytic activity">
    <reaction evidence="9">
        <text>S-hexadecanoyl-L-cysteinyl-[protein] + H2O = L-cysteinyl-[protein] + hexadecanoate + H(+)</text>
        <dbReference type="Rhea" id="RHEA:19233"/>
        <dbReference type="Rhea" id="RHEA-COMP:10131"/>
        <dbReference type="Rhea" id="RHEA-COMP:11032"/>
        <dbReference type="ChEBI" id="CHEBI:7896"/>
        <dbReference type="ChEBI" id="CHEBI:15377"/>
        <dbReference type="ChEBI" id="CHEBI:15378"/>
        <dbReference type="ChEBI" id="CHEBI:29950"/>
        <dbReference type="ChEBI" id="CHEBI:74151"/>
        <dbReference type="EC" id="3.1.2.22"/>
    </reaction>
    <physiologicalReaction direction="left-to-right" evidence="9">
        <dbReference type="Rhea" id="RHEA:19234"/>
    </physiologicalReaction>
</comment>
<accession>A0AAF3FGD0</accession>
<protein>
    <recommendedName>
        <fullName evidence="3">Palmitoyl-protein thioesterase 1</fullName>
        <ecNumber evidence="2">3.1.2.22</ecNumber>
    </recommendedName>
    <alternativeName>
        <fullName evidence="8">Palmitoyl-protein hydrolase 1</fullName>
    </alternativeName>
</protein>
<evidence type="ECO:0000256" key="1">
    <source>
        <dbReference type="ARBA" id="ARBA00010758"/>
    </source>
</evidence>
<dbReference type="GO" id="GO:0005764">
    <property type="term" value="C:lysosome"/>
    <property type="evidence" value="ECO:0007669"/>
    <property type="project" value="TreeGrafter"/>
</dbReference>
<evidence type="ECO:0000256" key="9">
    <source>
        <dbReference type="ARBA" id="ARBA00047409"/>
    </source>
</evidence>
<dbReference type="EC" id="3.1.2.22" evidence="2"/>